<dbReference type="InterPro" id="IPR026444">
    <property type="entry name" value="Secre_tail"/>
</dbReference>
<reference evidence="3 4" key="1">
    <citation type="journal article" date="2011" name="Stand. Genomic Sci.">
        <title>Complete genome sequence of Haliscomenobacter hydrossis type strain (O).</title>
        <authorList>
            <consortium name="US DOE Joint Genome Institute (JGI-PGF)"/>
            <person name="Daligault H."/>
            <person name="Lapidus A."/>
            <person name="Zeytun A."/>
            <person name="Nolan M."/>
            <person name="Lucas S."/>
            <person name="Del Rio T.G."/>
            <person name="Tice H."/>
            <person name="Cheng J.F."/>
            <person name="Tapia R."/>
            <person name="Han C."/>
            <person name="Goodwin L."/>
            <person name="Pitluck S."/>
            <person name="Liolios K."/>
            <person name="Pagani I."/>
            <person name="Ivanova N."/>
            <person name="Huntemann M."/>
            <person name="Mavromatis K."/>
            <person name="Mikhailova N."/>
            <person name="Pati A."/>
            <person name="Chen A."/>
            <person name="Palaniappan K."/>
            <person name="Land M."/>
            <person name="Hauser L."/>
            <person name="Brambilla E.M."/>
            <person name="Rohde M."/>
            <person name="Verbarg S."/>
            <person name="Goker M."/>
            <person name="Bristow J."/>
            <person name="Eisen J.A."/>
            <person name="Markowitz V."/>
            <person name="Hugenholtz P."/>
            <person name="Kyrpides N.C."/>
            <person name="Klenk H.P."/>
            <person name="Woyke T."/>
        </authorList>
    </citation>
    <scope>NUCLEOTIDE SEQUENCE [LARGE SCALE GENOMIC DNA]</scope>
    <source>
        <strain evidence="4">ATCC 27775 / DSM 1100 / LMG 10767 / O</strain>
    </source>
</reference>
<evidence type="ECO:0000313" key="4">
    <source>
        <dbReference type="Proteomes" id="UP000008461"/>
    </source>
</evidence>
<keyword evidence="4" id="KW-1185">Reference proteome</keyword>
<dbReference type="Proteomes" id="UP000008461">
    <property type="component" value="Chromosome"/>
</dbReference>
<evidence type="ECO:0000256" key="1">
    <source>
        <dbReference type="SAM" id="SignalP"/>
    </source>
</evidence>
<organism evidence="3 4">
    <name type="scientific">Haliscomenobacter hydrossis (strain ATCC 27775 / DSM 1100 / LMG 10767 / O)</name>
    <dbReference type="NCBI Taxonomy" id="760192"/>
    <lineage>
        <taxon>Bacteria</taxon>
        <taxon>Pseudomonadati</taxon>
        <taxon>Bacteroidota</taxon>
        <taxon>Saprospiria</taxon>
        <taxon>Saprospirales</taxon>
        <taxon>Haliscomenobacteraceae</taxon>
        <taxon>Haliscomenobacter</taxon>
    </lineage>
</organism>
<dbReference type="Pfam" id="PF18962">
    <property type="entry name" value="Por_Secre_tail"/>
    <property type="match status" value="1"/>
</dbReference>
<dbReference type="EMBL" id="CP002691">
    <property type="protein sequence ID" value="AEE54067.1"/>
    <property type="molecule type" value="Genomic_DNA"/>
</dbReference>
<evidence type="ECO:0000259" key="2">
    <source>
        <dbReference type="Pfam" id="PF18962"/>
    </source>
</evidence>
<name>F4L649_HALH1</name>
<evidence type="ECO:0000313" key="3">
    <source>
        <dbReference type="EMBL" id="AEE54067.1"/>
    </source>
</evidence>
<proteinExistence type="predicted"/>
<accession>F4L649</accession>
<feature type="chain" id="PRO_5003316504" description="Secretion system C-terminal sorting domain-containing protein" evidence="1">
    <location>
        <begin position="21"/>
        <end position="449"/>
    </location>
</feature>
<sequence>MKKLLFTALVTFLTGSLIFAQSLSRTERYQHLPQPAVALLQKVNFGATEANHPTLRVEPLKLDSTRNFSGYDLTAKDSLPTVRSRFQYPKPNVQVEINAIYQQGNWVTTGRFTETRDQLGRVVELAGDSYSPDEKKYQPESKLLLYPRGNFSTLIDSVAIYIWNEDTNNWEKTLLQTNSYNAQNRLARELAEITVEGLKYQSMVTYTYNETGKNTLIEEVNLFFGIVSPVSRTAMTYNPDGKLKEVMVSLYLQGEFVLSEREVFAYKPDAYKQDTYLRDETTGVWNKTQSLLYNLDVWNRTASLEKTFMGFDGNPEARELSVYSYVVNGDQPNYQHLALEQVLQWDKATGEYNLSDRKFYHYRGISTDLPDLEVKAKSLLIFPNPAQEKIQLSLEEDAQVWVYNALGQQLLSRRLAAGQSLDVMHLSRGVYYVVAQHERILYTGKLIKQ</sequence>
<keyword evidence="1" id="KW-0732">Signal</keyword>
<feature type="domain" description="Secretion system C-terminal sorting" evidence="2">
    <location>
        <begin position="381"/>
        <end position="447"/>
    </location>
</feature>
<dbReference type="AlphaFoldDB" id="F4L649"/>
<protein>
    <recommendedName>
        <fullName evidence="2">Secretion system C-terminal sorting domain-containing protein</fullName>
    </recommendedName>
</protein>
<reference key="2">
    <citation type="submission" date="2011-04" db="EMBL/GenBank/DDBJ databases">
        <title>Complete sequence of chromosome of Haliscomenobacter hydrossis DSM 1100.</title>
        <authorList>
            <consortium name="US DOE Joint Genome Institute (JGI-PGF)"/>
            <person name="Lucas S."/>
            <person name="Han J."/>
            <person name="Lapidus A."/>
            <person name="Bruce D."/>
            <person name="Goodwin L."/>
            <person name="Pitluck S."/>
            <person name="Peters L."/>
            <person name="Kyrpides N."/>
            <person name="Mavromatis K."/>
            <person name="Ivanova N."/>
            <person name="Ovchinnikova G."/>
            <person name="Pagani I."/>
            <person name="Daligault H."/>
            <person name="Detter J.C."/>
            <person name="Han C."/>
            <person name="Land M."/>
            <person name="Hauser L."/>
            <person name="Markowitz V."/>
            <person name="Cheng J.-F."/>
            <person name="Hugenholtz P."/>
            <person name="Woyke T."/>
            <person name="Wu D."/>
            <person name="Verbarg S."/>
            <person name="Frueling A."/>
            <person name="Brambilla E."/>
            <person name="Klenk H.-P."/>
            <person name="Eisen J.A."/>
        </authorList>
    </citation>
    <scope>NUCLEOTIDE SEQUENCE</scope>
    <source>
        <strain>DSM 1100</strain>
    </source>
</reference>
<dbReference type="OrthoDB" id="1467680at2"/>
<feature type="signal peptide" evidence="1">
    <location>
        <begin position="1"/>
        <end position="20"/>
    </location>
</feature>
<dbReference type="KEGG" id="hhy:Halhy_6247"/>
<dbReference type="NCBIfam" id="TIGR04183">
    <property type="entry name" value="Por_Secre_tail"/>
    <property type="match status" value="1"/>
</dbReference>
<gene>
    <name evidence="3" type="ordered locus">Halhy_6247</name>
</gene>
<dbReference type="HOGENOM" id="CLU_609375_0_0_10"/>
<dbReference type="RefSeq" id="WP_013768588.1">
    <property type="nucleotide sequence ID" value="NC_015510.1"/>
</dbReference>